<dbReference type="PANTHER" id="PTHR12125:SF5">
    <property type="entry name" value="F-BOX DOMAIN-CONTAINING PROTEIN"/>
    <property type="match status" value="1"/>
</dbReference>
<dbReference type="Gene3D" id="2.60.120.260">
    <property type="entry name" value="Galactose-binding domain-like"/>
    <property type="match status" value="1"/>
</dbReference>
<dbReference type="PANTHER" id="PTHR12125">
    <property type="entry name" value="F-BOX ONLY PROTEIN 6-LIKE PROTEIN"/>
    <property type="match status" value="1"/>
</dbReference>
<dbReference type="InterPro" id="IPR039752">
    <property type="entry name" value="F-box_only"/>
</dbReference>
<dbReference type="STRING" id="48709.A0A1D2M9E1"/>
<accession>A0A1D2M9E1</accession>
<dbReference type="AlphaFoldDB" id="A0A1D2M9E1"/>
<dbReference type="PROSITE" id="PS51114">
    <property type="entry name" value="FBA"/>
    <property type="match status" value="1"/>
</dbReference>
<protein>
    <submittedName>
        <fullName evidence="3">F-box only protein 6</fullName>
    </submittedName>
</protein>
<dbReference type="PROSITE" id="PS50181">
    <property type="entry name" value="FBOX"/>
    <property type="match status" value="1"/>
</dbReference>
<sequence>MEYLDTSLAEELPDTVLEVILSKVPEDDILKCSLVCRTWREIITRKSFWKIRFKNRRIPWEEVPKHVRDKPKGWMILYAHLRYRILSKNYIQNPSGHNQFEGWTILPNDGLEWRVEQVPQNCSPLPAPVSNIFERNDESCFVPAFEWCSKYYWIDIRKEGLTPSLLKLLLPIQINCSQMYTARYDCCGGVFSWELRLLNSQEKILSNYESPTVELSSTTEWHTAQYSFQFGSEDEELVQDLRYIVFSHEGRDTQWWAGRGQFAMKFARSCVTFEALETEPERNGVVEHLAEFGKDGGRNSLQERNRNYENLMCFHPNYDDDDDERK</sequence>
<dbReference type="SUPFAM" id="SSF49785">
    <property type="entry name" value="Galactose-binding domain-like"/>
    <property type="match status" value="1"/>
</dbReference>
<dbReference type="GO" id="GO:0005737">
    <property type="term" value="C:cytoplasm"/>
    <property type="evidence" value="ECO:0007669"/>
    <property type="project" value="TreeGrafter"/>
</dbReference>
<dbReference type="InterPro" id="IPR008979">
    <property type="entry name" value="Galactose-bd-like_sf"/>
</dbReference>
<gene>
    <name evidence="3" type="ORF">Ocin01_17077</name>
</gene>
<dbReference type="InterPro" id="IPR036047">
    <property type="entry name" value="F-box-like_dom_sf"/>
</dbReference>
<name>A0A1D2M9E1_ORCCI</name>
<dbReference type="GO" id="GO:0031146">
    <property type="term" value="P:SCF-dependent proteasomal ubiquitin-dependent protein catabolic process"/>
    <property type="evidence" value="ECO:0007669"/>
    <property type="project" value="TreeGrafter"/>
</dbReference>
<dbReference type="EMBL" id="LJIJ01002508">
    <property type="protein sequence ID" value="ODM89606.1"/>
    <property type="molecule type" value="Genomic_DNA"/>
</dbReference>
<evidence type="ECO:0000313" key="3">
    <source>
        <dbReference type="EMBL" id="ODM89606.1"/>
    </source>
</evidence>
<dbReference type="SMART" id="SM00256">
    <property type="entry name" value="FBOX"/>
    <property type="match status" value="1"/>
</dbReference>
<dbReference type="SMART" id="SM01198">
    <property type="entry name" value="FBA"/>
    <property type="match status" value="1"/>
</dbReference>
<dbReference type="GO" id="GO:0061630">
    <property type="term" value="F:ubiquitin protein ligase activity"/>
    <property type="evidence" value="ECO:0007669"/>
    <property type="project" value="TreeGrafter"/>
</dbReference>
<dbReference type="OrthoDB" id="1107553at2759"/>
<dbReference type="GO" id="GO:0036503">
    <property type="term" value="P:ERAD pathway"/>
    <property type="evidence" value="ECO:0007669"/>
    <property type="project" value="TreeGrafter"/>
</dbReference>
<dbReference type="Pfam" id="PF04300">
    <property type="entry name" value="FBA"/>
    <property type="match status" value="1"/>
</dbReference>
<comment type="caution">
    <text evidence="3">The sequence shown here is derived from an EMBL/GenBank/DDBJ whole genome shotgun (WGS) entry which is preliminary data.</text>
</comment>
<dbReference type="GO" id="GO:0019005">
    <property type="term" value="C:SCF ubiquitin ligase complex"/>
    <property type="evidence" value="ECO:0007669"/>
    <property type="project" value="TreeGrafter"/>
</dbReference>
<evidence type="ECO:0000313" key="4">
    <source>
        <dbReference type="Proteomes" id="UP000094527"/>
    </source>
</evidence>
<dbReference type="Gene3D" id="1.20.1280.50">
    <property type="match status" value="1"/>
</dbReference>
<dbReference type="InterPro" id="IPR001810">
    <property type="entry name" value="F-box_dom"/>
</dbReference>
<proteinExistence type="predicted"/>
<evidence type="ECO:0000259" key="1">
    <source>
        <dbReference type="PROSITE" id="PS50181"/>
    </source>
</evidence>
<dbReference type="OMA" id="DWWGGCQ"/>
<feature type="domain" description="FBA" evidence="2">
    <location>
        <begin position="78"/>
        <end position="273"/>
    </location>
</feature>
<feature type="domain" description="F-box" evidence="1">
    <location>
        <begin position="6"/>
        <end position="52"/>
    </location>
</feature>
<reference evidence="3 4" key="1">
    <citation type="journal article" date="2016" name="Genome Biol. Evol.">
        <title>Gene Family Evolution Reflects Adaptation to Soil Environmental Stressors in the Genome of the Collembolan Orchesella cincta.</title>
        <authorList>
            <person name="Faddeeva-Vakhrusheva A."/>
            <person name="Derks M.F."/>
            <person name="Anvar S.Y."/>
            <person name="Agamennone V."/>
            <person name="Suring W."/>
            <person name="Smit S."/>
            <person name="van Straalen N.M."/>
            <person name="Roelofs D."/>
        </authorList>
    </citation>
    <scope>NUCLEOTIDE SEQUENCE [LARGE SCALE GENOMIC DNA]</scope>
    <source>
        <tissue evidence="3">Mixed pool</tissue>
    </source>
</reference>
<dbReference type="GO" id="GO:0006516">
    <property type="term" value="P:glycoprotein catabolic process"/>
    <property type="evidence" value="ECO:0007669"/>
    <property type="project" value="TreeGrafter"/>
</dbReference>
<feature type="non-terminal residue" evidence="3">
    <location>
        <position position="326"/>
    </location>
</feature>
<evidence type="ECO:0000259" key="2">
    <source>
        <dbReference type="PROSITE" id="PS51114"/>
    </source>
</evidence>
<dbReference type="InterPro" id="IPR007397">
    <property type="entry name" value="F-box-assoc_dom"/>
</dbReference>
<dbReference type="Pfam" id="PF00646">
    <property type="entry name" value="F-box"/>
    <property type="match status" value="1"/>
</dbReference>
<dbReference type="SUPFAM" id="SSF81383">
    <property type="entry name" value="F-box domain"/>
    <property type="match status" value="1"/>
</dbReference>
<dbReference type="Proteomes" id="UP000094527">
    <property type="component" value="Unassembled WGS sequence"/>
</dbReference>
<keyword evidence="4" id="KW-1185">Reference proteome</keyword>
<organism evidence="3 4">
    <name type="scientific">Orchesella cincta</name>
    <name type="common">Springtail</name>
    <name type="synonym">Podura cincta</name>
    <dbReference type="NCBI Taxonomy" id="48709"/>
    <lineage>
        <taxon>Eukaryota</taxon>
        <taxon>Metazoa</taxon>
        <taxon>Ecdysozoa</taxon>
        <taxon>Arthropoda</taxon>
        <taxon>Hexapoda</taxon>
        <taxon>Collembola</taxon>
        <taxon>Entomobryomorpha</taxon>
        <taxon>Entomobryoidea</taxon>
        <taxon>Orchesellidae</taxon>
        <taxon>Orchesellinae</taxon>
        <taxon>Orchesella</taxon>
    </lineage>
</organism>